<organism evidence="6 7">
    <name type="scientific">Phytophthora cactorum</name>
    <dbReference type="NCBI Taxonomy" id="29920"/>
    <lineage>
        <taxon>Eukaryota</taxon>
        <taxon>Sar</taxon>
        <taxon>Stramenopiles</taxon>
        <taxon>Oomycota</taxon>
        <taxon>Peronosporomycetes</taxon>
        <taxon>Peronosporales</taxon>
        <taxon>Peronosporaceae</taxon>
        <taxon>Phytophthora</taxon>
    </lineage>
</organism>
<dbReference type="EMBL" id="RCMG01000181">
    <property type="protein sequence ID" value="KAG2860516.1"/>
    <property type="molecule type" value="Genomic_DNA"/>
</dbReference>
<reference evidence="5" key="2">
    <citation type="submission" date="2018-05" db="EMBL/GenBank/DDBJ databases">
        <title>Effector identification in a new, highly contiguous assembly of the strawberry crown rot pathogen Phytophthora cactorum.</title>
        <authorList>
            <person name="Armitage A.D."/>
            <person name="Nellist C.F."/>
            <person name="Bates H."/>
            <person name="Vickerstaff R.J."/>
            <person name="Harrison R.J."/>
        </authorList>
    </citation>
    <scope>NUCLEOTIDE SEQUENCE</scope>
    <source>
        <strain evidence="1">15-7</strain>
        <strain evidence="2">4032</strain>
        <strain evidence="3">4040</strain>
        <strain evidence="4">P415</strain>
        <strain evidence="5">P421</strain>
    </source>
</reference>
<evidence type="ECO:0000313" key="3">
    <source>
        <dbReference type="EMBL" id="KAG2931183.1"/>
    </source>
</evidence>
<dbReference type="Proteomes" id="UP000736787">
    <property type="component" value="Unassembled WGS sequence"/>
</dbReference>
<dbReference type="AlphaFoldDB" id="A0A329RZ69"/>
<name>A0A329RZ69_9STRA</name>
<keyword evidence="7" id="KW-1185">Reference proteome</keyword>
<evidence type="ECO:0000313" key="2">
    <source>
        <dbReference type="EMBL" id="KAG2911855.1"/>
    </source>
</evidence>
<dbReference type="Proteomes" id="UP000251314">
    <property type="component" value="Unassembled WGS sequence"/>
</dbReference>
<accession>A0A329RZ69</accession>
<dbReference type="Proteomes" id="UP000735874">
    <property type="component" value="Unassembled WGS sequence"/>
</dbReference>
<dbReference type="VEuPathDB" id="FungiDB:PC110_g14880"/>
<evidence type="ECO:0000313" key="4">
    <source>
        <dbReference type="EMBL" id="KAG2977840.1"/>
    </source>
</evidence>
<evidence type="ECO:0000313" key="7">
    <source>
        <dbReference type="Proteomes" id="UP000251314"/>
    </source>
</evidence>
<gene>
    <name evidence="6" type="ORF">PC110_g14880</name>
    <name evidence="1" type="ORF">PC113_g7958</name>
    <name evidence="2" type="ORF">PC115_g12448</name>
    <name evidence="3" type="ORF">PC117_g13564</name>
    <name evidence="4" type="ORF">PC118_g12640</name>
    <name evidence="5" type="ORF">PC129_g11771</name>
</gene>
<dbReference type="Proteomes" id="UP000774804">
    <property type="component" value="Unassembled WGS sequence"/>
</dbReference>
<proteinExistence type="predicted"/>
<evidence type="ECO:0000313" key="6">
    <source>
        <dbReference type="EMBL" id="RAW28752.1"/>
    </source>
</evidence>
<reference evidence="6 7" key="1">
    <citation type="submission" date="2018-01" db="EMBL/GenBank/DDBJ databases">
        <title>Draft genome of the strawberry crown rot pathogen Phytophthora cactorum.</title>
        <authorList>
            <person name="Armitage A.D."/>
            <person name="Lysoe E."/>
            <person name="Nellist C.F."/>
            <person name="Harrison R.J."/>
            <person name="Brurberg M.B."/>
        </authorList>
    </citation>
    <scope>NUCLEOTIDE SEQUENCE [LARGE SCALE GENOMIC DNA]</scope>
    <source>
        <strain evidence="6 7">10300</strain>
    </source>
</reference>
<protein>
    <submittedName>
        <fullName evidence="6">Uncharacterized protein</fullName>
    </submittedName>
</protein>
<evidence type="ECO:0000313" key="5">
    <source>
        <dbReference type="EMBL" id="KAG3217394.1"/>
    </source>
</evidence>
<dbReference type="EMBL" id="RCMV01000424">
    <property type="protein sequence ID" value="KAG3217394.1"/>
    <property type="molecule type" value="Genomic_DNA"/>
</dbReference>
<dbReference type="Proteomes" id="UP000697107">
    <property type="component" value="Unassembled WGS sequence"/>
</dbReference>
<dbReference type="EMBL" id="MJFZ01000470">
    <property type="protein sequence ID" value="RAW28752.1"/>
    <property type="molecule type" value="Genomic_DNA"/>
</dbReference>
<comment type="caution">
    <text evidence="6">The sequence shown here is derived from an EMBL/GenBank/DDBJ whole genome shotgun (WGS) entry which is preliminary data.</text>
</comment>
<dbReference type="EMBL" id="RCMI01000415">
    <property type="protein sequence ID" value="KAG2911855.1"/>
    <property type="molecule type" value="Genomic_DNA"/>
</dbReference>
<dbReference type="EMBL" id="RCML01000411">
    <property type="protein sequence ID" value="KAG2977840.1"/>
    <property type="molecule type" value="Genomic_DNA"/>
</dbReference>
<sequence>MAPGRWFESSRGQLWAMLPAVLLCLYCAAY</sequence>
<dbReference type="EMBL" id="RCMK01000400">
    <property type="protein sequence ID" value="KAG2931183.1"/>
    <property type="molecule type" value="Genomic_DNA"/>
</dbReference>
<evidence type="ECO:0000313" key="1">
    <source>
        <dbReference type="EMBL" id="KAG2860516.1"/>
    </source>
</evidence>
<dbReference type="Proteomes" id="UP000760860">
    <property type="component" value="Unassembled WGS sequence"/>
</dbReference>